<dbReference type="Pfam" id="PF02719">
    <property type="entry name" value="Polysacc_synt_2"/>
    <property type="match status" value="1"/>
</dbReference>
<dbReference type="Proteomes" id="UP000192042">
    <property type="component" value="Chromosome I"/>
</dbReference>
<keyword evidence="5" id="KW-1185">Reference proteome</keyword>
<dbReference type="PANTHER" id="PTHR43318:SF1">
    <property type="entry name" value="POLYSACCHARIDE BIOSYNTHESIS PROTEIN EPSC-RELATED"/>
    <property type="match status" value="1"/>
</dbReference>
<dbReference type="InterPro" id="IPR051203">
    <property type="entry name" value="Polysaccharide_Synthase-Rel"/>
</dbReference>
<evidence type="ECO:0000313" key="5">
    <source>
        <dbReference type="Proteomes" id="UP000192042"/>
    </source>
</evidence>
<dbReference type="STRING" id="1325564.NSJP_4126"/>
<proteinExistence type="inferred from homology"/>
<dbReference type="Gene3D" id="3.40.50.720">
    <property type="entry name" value="NAD(P)-binding Rossmann-like Domain"/>
    <property type="match status" value="2"/>
</dbReference>
<dbReference type="SUPFAM" id="SSF51735">
    <property type="entry name" value="NAD(P)-binding Rossmann-fold domains"/>
    <property type="match status" value="1"/>
</dbReference>
<dbReference type="AlphaFoldDB" id="A0A1W1IBZ6"/>
<protein>
    <submittedName>
        <fullName evidence="4">Polysaccharide biosynthesis protein CapD</fullName>
    </submittedName>
</protein>
<name>A0A1W1IBZ6_9BACT</name>
<evidence type="ECO:0000256" key="1">
    <source>
        <dbReference type="ARBA" id="ARBA00007430"/>
    </source>
</evidence>
<dbReference type="InterPro" id="IPR036291">
    <property type="entry name" value="NAD(P)-bd_dom_sf"/>
</dbReference>
<feature type="transmembrane region" description="Helical" evidence="2">
    <location>
        <begin position="21"/>
        <end position="46"/>
    </location>
</feature>
<organism evidence="4 5">
    <name type="scientific">Nitrospira japonica</name>
    <dbReference type="NCBI Taxonomy" id="1325564"/>
    <lineage>
        <taxon>Bacteria</taxon>
        <taxon>Pseudomonadati</taxon>
        <taxon>Nitrospirota</taxon>
        <taxon>Nitrospiria</taxon>
        <taxon>Nitrospirales</taxon>
        <taxon>Nitrospiraceae</taxon>
        <taxon>Nitrospira</taxon>
    </lineage>
</organism>
<dbReference type="InterPro" id="IPR003869">
    <property type="entry name" value="Polysac_CapD-like"/>
</dbReference>
<comment type="similarity">
    <text evidence="1">Belongs to the polysaccharide synthase family.</text>
</comment>
<feature type="transmembrane region" description="Helical" evidence="2">
    <location>
        <begin position="96"/>
        <end position="118"/>
    </location>
</feature>
<gene>
    <name evidence="4" type="ORF">NSJP_4126</name>
</gene>
<sequence length="635" mass="70209">MRLTIVRIFQHLLGRYGDALLRYRSVIVVLSQAGLVVAANVTAFALRFDGEISPFYSALLLRGLPVIVAVYWLGLFLFGIQHGLWRYVGLHDLGRIFWASVAGVAASYAVLHGLFGLVEYPRSVIILTGLLSGLYLAGIRLAVRWFREWIQVWSPMTRRVLVVGAGNASELLVRDMLSDGRYHYRPVGLIDDDPVKQRMKIHGISVAGRIQDIPEVSRRLVVHEIIVAIPSASNAVKQKILAAAEGCKVPIKILPSVKQLLADPAAFRQVRPMSLEDLLQREPVQTDREELHPLLEGRRVLVTGAGGSIGSELCRQIAHYRPSSLVLFERYENSLHALDLELRARFPRVKIISAVGDVALPERVADVMGQTRPELVFHAAAHKHVPLMEMNPREAVRNNVLGTRTVAEASLQAGVERFVLISTDKAVNPTSVMGASKRVAEDLIQRLNLRGTAKFTVVRFGNVLGSNGSVVPLFTEQIRMGGPVTVTHPDITRFFMTIPEAVQLVLQASVLGQGGDVFVLDMGDQIKVVDLARNMIVLSGFVPEEDIRITYVGLRPGEKLYEELFEDGERVEPTAHVKIRRAVNDRACAESEIDRMVARLEAAVAHGDDDTVVRALQEAVPTYRPLVPPKPQPIP</sequence>
<keyword evidence="2" id="KW-0472">Membrane</keyword>
<evidence type="ECO:0000259" key="3">
    <source>
        <dbReference type="Pfam" id="PF02719"/>
    </source>
</evidence>
<reference evidence="4 5" key="1">
    <citation type="submission" date="2017-03" db="EMBL/GenBank/DDBJ databases">
        <authorList>
            <person name="Afonso C.L."/>
            <person name="Miller P.J."/>
            <person name="Scott M.A."/>
            <person name="Spackman E."/>
            <person name="Goraichik I."/>
            <person name="Dimitrov K.M."/>
            <person name="Suarez D.L."/>
            <person name="Swayne D.E."/>
        </authorList>
    </citation>
    <scope>NUCLEOTIDE SEQUENCE [LARGE SCALE GENOMIC DNA]</scope>
    <source>
        <strain evidence="4">Genome sequencing of Nitrospira japonica strain NJ11</strain>
    </source>
</reference>
<dbReference type="PANTHER" id="PTHR43318">
    <property type="entry name" value="UDP-N-ACETYLGLUCOSAMINE 4,6-DEHYDRATASE"/>
    <property type="match status" value="1"/>
</dbReference>
<evidence type="ECO:0000313" key="4">
    <source>
        <dbReference type="EMBL" id="SLM50293.1"/>
    </source>
</evidence>
<dbReference type="EMBL" id="LT828648">
    <property type="protein sequence ID" value="SLM50293.1"/>
    <property type="molecule type" value="Genomic_DNA"/>
</dbReference>
<dbReference type="CDD" id="cd05237">
    <property type="entry name" value="UDP_invert_4-6DH_SDR_e"/>
    <property type="match status" value="1"/>
</dbReference>
<dbReference type="InterPro" id="IPR029063">
    <property type="entry name" value="SAM-dependent_MTases_sf"/>
</dbReference>
<dbReference type="KEGG" id="nja:NSJP_4126"/>
<accession>A0A1W1IBZ6</accession>
<dbReference type="RefSeq" id="WP_080888414.1">
    <property type="nucleotide sequence ID" value="NZ_LT828648.1"/>
</dbReference>
<evidence type="ECO:0000256" key="2">
    <source>
        <dbReference type="SAM" id="Phobius"/>
    </source>
</evidence>
<dbReference type="SUPFAM" id="SSF53335">
    <property type="entry name" value="S-adenosyl-L-methionine-dependent methyltransferases"/>
    <property type="match status" value="1"/>
</dbReference>
<dbReference type="OrthoDB" id="9803111at2"/>
<dbReference type="Pfam" id="PF13727">
    <property type="entry name" value="CoA_binding_3"/>
    <property type="match status" value="1"/>
</dbReference>
<keyword evidence="2" id="KW-0812">Transmembrane</keyword>
<feature type="transmembrane region" description="Helical" evidence="2">
    <location>
        <begin position="66"/>
        <end position="84"/>
    </location>
</feature>
<keyword evidence="2" id="KW-1133">Transmembrane helix</keyword>
<feature type="domain" description="Polysaccharide biosynthesis protein CapD-like" evidence="3">
    <location>
        <begin position="300"/>
        <end position="582"/>
    </location>
</feature>